<dbReference type="STRING" id="4081.A0A3Q7ECP4"/>
<evidence type="ECO:0000256" key="9">
    <source>
        <dbReference type="ARBA" id="ARBA00023136"/>
    </source>
</evidence>
<evidence type="ECO:0000256" key="4">
    <source>
        <dbReference type="ARBA" id="ARBA00021007"/>
    </source>
</evidence>
<dbReference type="Gene3D" id="1.20.58.1610">
    <property type="entry name" value="NADH:ubiquinone/plastoquinone oxidoreductase, chain 3"/>
    <property type="match status" value="1"/>
</dbReference>
<keyword evidence="7" id="KW-1278">Translocase</keyword>
<feature type="transmembrane region" description="Helical" evidence="12">
    <location>
        <begin position="29"/>
        <end position="49"/>
    </location>
</feature>
<keyword evidence="6 12" id="KW-0812">Transmembrane</keyword>
<dbReference type="InterPro" id="IPR000440">
    <property type="entry name" value="NADH_UbQ/plastoQ_OxRdtase_su3"/>
</dbReference>
<protein>
    <recommendedName>
        <fullName evidence="4">NADH-ubiquinone oxidoreductase chain 3</fullName>
    </recommendedName>
    <alternativeName>
        <fullName evidence="10">NADH dehydrogenase subunit 3</fullName>
    </alternativeName>
</protein>
<comment type="catalytic activity">
    <reaction evidence="11">
        <text>a ubiquinone + NADH + 5 H(+)(in) = a ubiquinol + NAD(+) + 4 H(+)(out)</text>
        <dbReference type="Rhea" id="RHEA:29091"/>
        <dbReference type="Rhea" id="RHEA-COMP:9565"/>
        <dbReference type="Rhea" id="RHEA-COMP:9566"/>
        <dbReference type="ChEBI" id="CHEBI:15378"/>
        <dbReference type="ChEBI" id="CHEBI:16389"/>
        <dbReference type="ChEBI" id="CHEBI:17976"/>
        <dbReference type="ChEBI" id="CHEBI:57540"/>
        <dbReference type="ChEBI" id="CHEBI:57945"/>
        <dbReference type="EC" id="7.1.1.2"/>
    </reaction>
</comment>
<evidence type="ECO:0000256" key="7">
    <source>
        <dbReference type="ARBA" id="ARBA00022967"/>
    </source>
</evidence>
<evidence type="ECO:0000256" key="5">
    <source>
        <dbReference type="ARBA" id="ARBA00022448"/>
    </source>
</evidence>
<dbReference type="InterPro" id="IPR038430">
    <property type="entry name" value="NDAH_ubi_oxred_su3_sf"/>
</dbReference>
<keyword evidence="8 12" id="KW-1133">Transmembrane helix</keyword>
<accession>A0A3Q7ECP4</accession>
<evidence type="ECO:0000256" key="10">
    <source>
        <dbReference type="ARBA" id="ARBA00031029"/>
    </source>
</evidence>
<comment type="similarity">
    <text evidence="3">Belongs to the complex I subunit 3 family.</text>
</comment>
<organism evidence="13">
    <name type="scientific">Solanum lycopersicum</name>
    <name type="common">Tomato</name>
    <name type="synonym">Lycopersicon esculentum</name>
    <dbReference type="NCBI Taxonomy" id="4081"/>
    <lineage>
        <taxon>Eukaryota</taxon>
        <taxon>Viridiplantae</taxon>
        <taxon>Streptophyta</taxon>
        <taxon>Embryophyta</taxon>
        <taxon>Tracheophyta</taxon>
        <taxon>Spermatophyta</taxon>
        <taxon>Magnoliopsida</taxon>
        <taxon>eudicotyledons</taxon>
        <taxon>Gunneridae</taxon>
        <taxon>Pentapetalae</taxon>
        <taxon>asterids</taxon>
        <taxon>lamiids</taxon>
        <taxon>Solanales</taxon>
        <taxon>Solanaceae</taxon>
        <taxon>Solanoideae</taxon>
        <taxon>Solaneae</taxon>
        <taxon>Solanum</taxon>
        <taxon>Solanum subgen. Lycopersicon</taxon>
    </lineage>
</organism>
<comment type="function">
    <text evidence="1">Core subunit of the mitochondrial membrane respiratory chain NADH dehydrogenase (Complex I) that is believed to belong to the minimal assembly required for catalysis. Complex I functions in the transfer of electrons from NADH to the respiratory chain. The immediate electron acceptor for the enzyme is believed to be ubiquinone.</text>
</comment>
<dbReference type="Gramene" id="Solyc01g017210.1.1">
    <property type="protein sequence ID" value="Solyc01g017210.1.1.1"/>
    <property type="gene ID" value="Solyc01g017210.1"/>
</dbReference>
<evidence type="ECO:0000256" key="2">
    <source>
        <dbReference type="ARBA" id="ARBA00004370"/>
    </source>
</evidence>
<evidence type="ECO:0000256" key="11">
    <source>
        <dbReference type="ARBA" id="ARBA00049551"/>
    </source>
</evidence>
<evidence type="ECO:0000256" key="8">
    <source>
        <dbReference type="ARBA" id="ARBA00022989"/>
    </source>
</evidence>
<keyword evidence="5" id="KW-0813">Transport</keyword>
<evidence type="ECO:0000313" key="14">
    <source>
        <dbReference type="Proteomes" id="UP000004994"/>
    </source>
</evidence>
<evidence type="ECO:0000256" key="12">
    <source>
        <dbReference type="SAM" id="Phobius"/>
    </source>
</evidence>
<proteinExistence type="inferred from homology"/>
<keyword evidence="14" id="KW-1185">Reference proteome</keyword>
<dbReference type="GO" id="GO:0030964">
    <property type="term" value="C:NADH dehydrogenase complex"/>
    <property type="evidence" value="ECO:0000318"/>
    <property type="project" value="GO_Central"/>
</dbReference>
<dbReference type="OMA" id="DVETIFF"/>
<dbReference type="EnsemblPlants" id="Solyc01g017210.1.1">
    <property type="protein sequence ID" value="Solyc01g017210.1.1.1"/>
    <property type="gene ID" value="Solyc01g017210.1"/>
</dbReference>
<keyword evidence="9 12" id="KW-0472">Membrane</keyword>
<dbReference type="InParanoid" id="A0A3Q7ECP4"/>
<reference evidence="13" key="1">
    <citation type="journal article" date="2012" name="Nature">
        <title>The tomato genome sequence provides insights into fleshy fruit evolution.</title>
        <authorList>
            <consortium name="Tomato Genome Consortium"/>
        </authorList>
    </citation>
    <scope>NUCLEOTIDE SEQUENCE [LARGE SCALE GENOMIC DNA]</scope>
    <source>
        <strain evidence="13">cv. Heinz 1706</strain>
    </source>
</reference>
<dbReference type="PANTHER" id="PTHR11058:SF9">
    <property type="entry name" value="NADH-UBIQUINONE OXIDOREDUCTASE CHAIN 3"/>
    <property type="match status" value="1"/>
</dbReference>
<dbReference type="Proteomes" id="UP000004994">
    <property type="component" value="Chromosome 1"/>
</dbReference>
<evidence type="ECO:0000256" key="6">
    <source>
        <dbReference type="ARBA" id="ARBA00022692"/>
    </source>
</evidence>
<dbReference type="AlphaFoldDB" id="A0A3Q7ECP4"/>
<dbReference type="PaxDb" id="4081-Solyc01g017210.1.1"/>
<evidence type="ECO:0000256" key="1">
    <source>
        <dbReference type="ARBA" id="ARBA00003257"/>
    </source>
</evidence>
<comment type="subcellular location">
    <subcellularLocation>
        <location evidence="2">Membrane</location>
    </subcellularLocation>
</comment>
<sequence>MFALFFVVFDVETVFLYPWEMSSDVLSVSVYINASIFVLMLIISSVYAWRKGALEWS</sequence>
<name>A0A3Q7ECP4_SOLLC</name>
<dbReference type="GO" id="GO:0008137">
    <property type="term" value="F:NADH dehydrogenase (ubiquinone) activity"/>
    <property type="evidence" value="ECO:0000318"/>
    <property type="project" value="GO_Central"/>
</dbReference>
<evidence type="ECO:0000313" key="13">
    <source>
        <dbReference type="EnsemblPlants" id="Solyc01g017210.1.1.1"/>
    </source>
</evidence>
<dbReference type="PANTHER" id="PTHR11058">
    <property type="entry name" value="NADH-UBIQUINONE OXIDOREDUCTASE CHAIN 3"/>
    <property type="match status" value="1"/>
</dbReference>
<reference evidence="13" key="2">
    <citation type="submission" date="2019-01" db="UniProtKB">
        <authorList>
            <consortium name="EnsemblPlants"/>
        </authorList>
    </citation>
    <scope>IDENTIFICATION</scope>
    <source>
        <strain evidence="13">cv. Heinz 1706</strain>
    </source>
</reference>
<dbReference type="Pfam" id="PF00507">
    <property type="entry name" value="Oxidored_q4"/>
    <property type="match status" value="1"/>
</dbReference>
<evidence type="ECO:0000256" key="3">
    <source>
        <dbReference type="ARBA" id="ARBA00008472"/>
    </source>
</evidence>
<dbReference type="SMR" id="A0A3Q7ECP4"/>